<dbReference type="PANTHER" id="PTHR14856:SF9">
    <property type="entry name" value="PQ-LOOP REPEAT-CONTAINING PROTEIN 1"/>
    <property type="match status" value="1"/>
</dbReference>
<dbReference type="KEGG" id="fas:105264774"/>
<evidence type="ECO:0000313" key="9">
    <source>
        <dbReference type="EMBL" id="JAG78590.1"/>
    </source>
</evidence>
<proteinExistence type="predicted"/>
<evidence type="ECO:0000256" key="2">
    <source>
        <dbReference type="ARBA" id="ARBA00022692"/>
    </source>
</evidence>
<dbReference type="GO" id="GO:0042147">
    <property type="term" value="P:retrograde transport, endosome to Golgi"/>
    <property type="evidence" value="ECO:0007669"/>
    <property type="project" value="TreeGrafter"/>
</dbReference>
<feature type="transmembrane region" description="Helical" evidence="8">
    <location>
        <begin position="12"/>
        <end position="32"/>
    </location>
</feature>
<accession>A0A9R1T018</accession>
<keyword evidence="4 8" id="KW-1133">Transmembrane helix</keyword>
<evidence type="ECO:0000256" key="7">
    <source>
        <dbReference type="ARBA" id="ARBA00043159"/>
    </source>
</evidence>
<dbReference type="GO" id="GO:0005802">
    <property type="term" value="C:trans-Golgi network"/>
    <property type="evidence" value="ECO:0007669"/>
    <property type="project" value="TreeGrafter"/>
</dbReference>
<evidence type="ECO:0000256" key="1">
    <source>
        <dbReference type="ARBA" id="ARBA00004141"/>
    </source>
</evidence>
<organism evidence="9">
    <name type="scientific">Fopius arisanus</name>
    <dbReference type="NCBI Taxonomy" id="64838"/>
    <lineage>
        <taxon>Eukaryota</taxon>
        <taxon>Metazoa</taxon>
        <taxon>Ecdysozoa</taxon>
        <taxon>Arthropoda</taxon>
        <taxon>Hexapoda</taxon>
        <taxon>Insecta</taxon>
        <taxon>Pterygota</taxon>
        <taxon>Neoptera</taxon>
        <taxon>Endopterygota</taxon>
        <taxon>Hymenoptera</taxon>
        <taxon>Apocrita</taxon>
        <taxon>Ichneumonoidea</taxon>
        <taxon>Braconidae</taxon>
        <taxon>Opiinae</taxon>
        <taxon>Fopius</taxon>
    </lineage>
</organism>
<feature type="transmembrane region" description="Helical" evidence="8">
    <location>
        <begin position="148"/>
        <end position="169"/>
    </location>
</feature>
<evidence type="ECO:0000256" key="8">
    <source>
        <dbReference type="SAM" id="Phobius"/>
    </source>
</evidence>
<dbReference type="GO" id="GO:0045332">
    <property type="term" value="P:phospholipid translocation"/>
    <property type="evidence" value="ECO:0007669"/>
    <property type="project" value="TreeGrafter"/>
</dbReference>
<keyword evidence="10" id="KW-1185">Reference proteome</keyword>
<dbReference type="SMART" id="SM00679">
    <property type="entry name" value="CTNS"/>
    <property type="match status" value="2"/>
</dbReference>
<keyword evidence="3" id="KW-0677">Repeat</keyword>
<dbReference type="InterPro" id="IPR052241">
    <property type="entry name" value="SLC66/Scramblase_ANY1"/>
</dbReference>
<dbReference type="InterPro" id="IPR006603">
    <property type="entry name" value="PQ-loop_rpt"/>
</dbReference>
<dbReference type="Gene3D" id="1.20.1280.290">
    <property type="match status" value="2"/>
</dbReference>
<sequence length="242" mass="27744">MAEPEFTLSKALGFIASGAMIFGGVVPYIPQYREIRRKDDAEGFSLYVCLALLIANTLRIIYWFGKRFELPLLLQSILMNITMLVMIRLCITVRNKNQIIKAKERTFTDLDIKYFWKWTDFQSYLDFILLFGVAGGFLMYLFADYPIFVESVGLLAVLTEAMLGVPQFLRNLHNKSTEGMSIAMVTMWTVGDTFKTCYFVQREAPIQFSICGVLQVIVDTAILLQVYLYQVNLASRPDLRTD</sequence>
<dbReference type="GO" id="GO:0005768">
    <property type="term" value="C:endosome"/>
    <property type="evidence" value="ECO:0007669"/>
    <property type="project" value="TreeGrafter"/>
</dbReference>
<reference evidence="9" key="1">
    <citation type="submission" date="2015-01" db="EMBL/GenBank/DDBJ databases">
        <title>Transcriptome Assembly of Fopius arisanus.</title>
        <authorList>
            <person name="Geib S."/>
        </authorList>
    </citation>
    <scope>NUCLEOTIDE SEQUENCE</scope>
</reference>
<dbReference type="AlphaFoldDB" id="A0A0C9Q459"/>
<dbReference type="GeneID" id="105264774"/>
<dbReference type="GO" id="GO:0016020">
    <property type="term" value="C:membrane"/>
    <property type="evidence" value="ECO:0007669"/>
    <property type="project" value="UniProtKB-SubCell"/>
</dbReference>
<keyword evidence="5 8" id="KW-0472">Membrane</keyword>
<feature type="transmembrane region" description="Helical" evidence="8">
    <location>
        <begin position="70"/>
        <end position="91"/>
    </location>
</feature>
<dbReference type="Proteomes" id="UP000694866">
    <property type="component" value="Unplaced"/>
</dbReference>
<keyword evidence="2 8" id="KW-0812">Transmembrane</keyword>
<dbReference type="FunFam" id="1.20.1280.290:FF:000008">
    <property type="entry name" value="PQ-loop repeat-containing protein 1"/>
    <property type="match status" value="1"/>
</dbReference>
<dbReference type="FunFam" id="1.20.1280.290:FF:000005">
    <property type="entry name" value="PQ-loop repeat-containing protein 1"/>
    <property type="match status" value="1"/>
</dbReference>
<dbReference type="Pfam" id="PF04193">
    <property type="entry name" value="PQ-loop"/>
    <property type="match status" value="2"/>
</dbReference>
<evidence type="ECO:0000313" key="10">
    <source>
        <dbReference type="Proteomes" id="UP000694866"/>
    </source>
</evidence>
<evidence type="ECO:0000256" key="6">
    <source>
        <dbReference type="ARBA" id="ARBA00040648"/>
    </source>
</evidence>
<comment type="subcellular location">
    <subcellularLocation>
        <location evidence="1">Membrane</location>
        <topology evidence="1">Multi-pass membrane protein</topology>
    </subcellularLocation>
</comment>
<reference evidence="11" key="2">
    <citation type="submission" date="2025-04" db="UniProtKB">
        <authorList>
            <consortium name="RefSeq"/>
        </authorList>
    </citation>
    <scope>IDENTIFICATION</scope>
    <source>
        <strain evidence="11">USDA-PBARC FA_bdor</strain>
        <tissue evidence="11">Whole organism</tissue>
    </source>
</reference>
<feature type="transmembrane region" description="Helical" evidence="8">
    <location>
        <begin position="44"/>
        <end position="64"/>
    </location>
</feature>
<name>A0A0C9Q459_9HYME</name>
<dbReference type="GO" id="GO:0005829">
    <property type="term" value="C:cytosol"/>
    <property type="evidence" value="ECO:0007669"/>
    <property type="project" value="GOC"/>
</dbReference>
<accession>A0A0C9Q459</accession>
<gene>
    <name evidence="9" type="primary">pqlc1_3</name>
    <name evidence="11" type="synonym">LOC105264774</name>
    <name evidence="9" type="ORF">g.9542</name>
</gene>
<dbReference type="OrthoDB" id="292213at2759"/>
<evidence type="ECO:0000256" key="4">
    <source>
        <dbReference type="ARBA" id="ARBA00022989"/>
    </source>
</evidence>
<feature type="transmembrane region" description="Helical" evidence="8">
    <location>
        <begin position="123"/>
        <end position="142"/>
    </location>
</feature>
<dbReference type="EMBL" id="GBYB01008823">
    <property type="protein sequence ID" value="JAG78590.1"/>
    <property type="molecule type" value="Transcribed_RNA"/>
</dbReference>
<evidence type="ECO:0000313" key="11">
    <source>
        <dbReference type="RefSeq" id="XP_011300185.1"/>
    </source>
</evidence>
<evidence type="ECO:0000256" key="3">
    <source>
        <dbReference type="ARBA" id="ARBA00022737"/>
    </source>
</evidence>
<dbReference type="PANTHER" id="PTHR14856">
    <property type="entry name" value="PQ-LOOP REPEAT-CONTAINING PROTEIN 1-LIKE PROTEIN"/>
    <property type="match status" value="1"/>
</dbReference>
<evidence type="ECO:0000256" key="5">
    <source>
        <dbReference type="ARBA" id="ARBA00023136"/>
    </source>
</evidence>
<protein>
    <recommendedName>
        <fullName evidence="6">Solute carrier family 66 member 2</fullName>
    </recommendedName>
    <alternativeName>
        <fullName evidence="7">PQ-loop repeat-containing protein 1</fullName>
    </alternativeName>
</protein>
<dbReference type="RefSeq" id="XP_011300185.1">
    <property type="nucleotide sequence ID" value="XM_011301883.1"/>
</dbReference>